<evidence type="ECO:0000256" key="2">
    <source>
        <dbReference type="ARBA" id="ARBA00012417"/>
    </source>
</evidence>
<keyword evidence="6" id="KW-0235">DNA replication</keyword>
<dbReference type="Pfam" id="PF01336">
    <property type="entry name" value="tRNA_anti-codon"/>
    <property type="match status" value="1"/>
</dbReference>
<dbReference type="Pfam" id="PF14579">
    <property type="entry name" value="HHH_6"/>
    <property type="match status" value="1"/>
</dbReference>
<keyword evidence="7" id="KW-0239">DNA-directed DNA polymerase</keyword>
<dbReference type="Gene3D" id="1.10.150.870">
    <property type="match status" value="1"/>
</dbReference>
<dbReference type="AlphaFoldDB" id="A0A1G2H8P3"/>
<dbReference type="Gene3D" id="1.10.10.1600">
    <property type="entry name" value="Bacterial DNA polymerase III alpha subunit, thumb domain"/>
    <property type="match status" value="1"/>
</dbReference>
<dbReference type="PANTHER" id="PTHR32294">
    <property type="entry name" value="DNA POLYMERASE III SUBUNIT ALPHA"/>
    <property type="match status" value="1"/>
</dbReference>
<dbReference type="GO" id="GO:0003676">
    <property type="term" value="F:nucleic acid binding"/>
    <property type="evidence" value="ECO:0007669"/>
    <property type="project" value="InterPro"/>
</dbReference>
<feature type="domain" description="Polymerase/histidinol phosphatase N-terminal" evidence="10">
    <location>
        <begin position="6"/>
        <end position="73"/>
    </location>
</feature>
<comment type="caution">
    <text evidence="11">The sequence shown here is derived from an EMBL/GenBank/DDBJ whole genome shotgun (WGS) entry which is preliminary data.</text>
</comment>
<dbReference type="GO" id="GO:0008408">
    <property type="term" value="F:3'-5' exonuclease activity"/>
    <property type="evidence" value="ECO:0007669"/>
    <property type="project" value="InterPro"/>
</dbReference>
<proteinExistence type="predicted"/>
<dbReference type="InterPro" id="IPR003141">
    <property type="entry name" value="Pol/His_phosphatase_N"/>
</dbReference>
<evidence type="ECO:0000313" key="11">
    <source>
        <dbReference type="EMBL" id="OGZ58631.1"/>
    </source>
</evidence>
<dbReference type="Proteomes" id="UP000177932">
    <property type="component" value="Unassembled WGS sequence"/>
</dbReference>
<evidence type="ECO:0000256" key="8">
    <source>
        <dbReference type="ARBA" id="ARBA00049244"/>
    </source>
</evidence>
<dbReference type="InterPro" id="IPR011708">
    <property type="entry name" value="DNA_pol3_alpha_NTPase_dom"/>
</dbReference>
<protein>
    <recommendedName>
        <fullName evidence="3">DNA polymerase III subunit alpha</fullName>
        <ecNumber evidence="2">2.7.7.7</ecNumber>
    </recommendedName>
</protein>
<name>A0A1G2H8P3_9BACT</name>
<dbReference type="InterPro" id="IPR041931">
    <property type="entry name" value="DNA_pol3_alpha_thumb_dom"/>
</dbReference>
<dbReference type="Pfam" id="PF02811">
    <property type="entry name" value="PHP"/>
    <property type="match status" value="1"/>
</dbReference>
<dbReference type="CDD" id="cd12113">
    <property type="entry name" value="PHP_PolIIIA_DnaE3"/>
    <property type="match status" value="1"/>
</dbReference>
<feature type="compositionally biased region" description="Basic and acidic residues" evidence="9">
    <location>
        <begin position="340"/>
        <end position="349"/>
    </location>
</feature>
<evidence type="ECO:0000259" key="10">
    <source>
        <dbReference type="SMART" id="SM00481"/>
    </source>
</evidence>
<dbReference type="GO" id="GO:0003887">
    <property type="term" value="F:DNA-directed DNA polymerase activity"/>
    <property type="evidence" value="ECO:0007669"/>
    <property type="project" value="UniProtKB-KW"/>
</dbReference>
<evidence type="ECO:0000256" key="3">
    <source>
        <dbReference type="ARBA" id="ARBA00019114"/>
    </source>
</evidence>
<keyword evidence="4" id="KW-0808">Transferase</keyword>
<keyword evidence="5" id="KW-0548">Nucleotidyltransferase</keyword>
<dbReference type="SUPFAM" id="SSF89550">
    <property type="entry name" value="PHP domain-like"/>
    <property type="match status" value="1"/>
</dbReference>
<dbReference type="EC" id="2.7.7.7" evidence="2"/>
<dbReference type="NCBIfam" id="NF005298">
    <property type="entry name" value="PRK06826.1"/>
    <property type="match status" value="1"/>
</dbReference>
<evidence type="ECO:0000256" key="7">
    <source>
        <dbReference type="ARBA" id="ARBA00022932"/>
    </source>
</evidence>
<dbReference type="SMART" id="SM00481">
    <property type="entry name" value="POLIIIAc"/>
    <property type="match status" value="1"/>
</dbReference>
<dbReference type="Pfam" id="PF17657">
    <property type="entry name" value="DNA_pol3_finger"/>
    <property type="match status" value="1"/>
</dbReference>
<evidence type="ECO:0000256" key="9">
    <source>
        <dbReference type="SAM" id="MobiDB-lite"/>
    </source>
</evidence>
<comment type="catalytic activity">
    <reaction evidence="8">
        <text>DNA(n) + a 2'-deoxyribonucleoside 5'-triphosphate = DNA(n+1) + diphosphate</text>
        <dbReference type="Rhea" id="RHEA:22508"/>
        <dbReference type="Rhea" id="RHEA-COMP:17339"/>
        <dbReference type="Rhea" id="RHEA-COMP:17340"/>
        <dbReference type="ChEBI" id="CHEBI:33019"/>
        <dbReference type="ChEBI" id="CHEBI:61560"/>
        <dbReference type="ChEBI" id="CHEBI:173112"/>
        <dbReference type="EC" id="2.7.7.7"/>
    </reaction>
</comment>
<accession>A0A1G2H8P3</accession>
<evidence type="ECO:0000313" key="12">
    <source>
        <dbReference type="Proteomes" id="UP000177932"/>
    </source>
</evidence>
<evidence type="ECO:0000256" key="5">
    <source>
        <dbReference type="ARBA" id="ARBA00022695"/>
    </source>
</evidence>
<dbReference type="GO" id="GO:0006260">
    <property type="term" value="P:DNA replication"/>
    <property type="evidence" value="ECO:0007669"/>
    <property type="project" value="UniProtKB-KW"/>
</dbReference>
<dbReference type="GO" id="GO:0005737">
    <property type="term" value="C:cytoplasm"/>
    <property type="evidence" value="ECO:0007669"/>
    <property type="project" value="UniProtKB-SubCell"/>
</dbReference>
<comment type="subcellular location">
    <subcellularLocation>
        <location evidence="1">Cytoplasm</location>
    </subcellularLocation>
</comment>
<dbReference type="PANTHER" id="PTHR32294:SF0">
    <property type="entry name" value="DNA POLYMERASE III SUBUNIT ALPHA"/>
    <property type="match status" value="1"/>
</dbReference>
<dbReference type="Pfam" id="PF07733">
    <property type="entry name" value="DNA_pol3_alpha"/>
    <property type="match status" value="1"/>
</dbReference>
<dbReference type="InterPro" id="IPR004013">
    <property type="entry name" value="PHP_dom"/>
</dbReference>
<dbReference type="InterPro" id="IPR029460">
    <property type="entry name" value="DNAPol_HHH"/>
</dbReference>
<dbReference type="Gene3D" id="3.20.20.140">
    <property type="entry name" value="Metal-dependent hydrolases"/>
    <property type="match status" value="1"/>
</dbReference>
<dbReference type="CDD" id="cd04485">
    <property type="entry name" value="DnaE_OBF"/>
    <property type="match status" value="1"/>
</dbReference>
<dbReference type="NCBIfam" id="NF004226">
    <property type="entry name" value="PRK05673.1"/>
    <property type="match status" value="1"/>
</dbReference>
<dbReference type="NCBIfam" id="TIGR00594">
    <property type="entry name" value="polc"/>
    <property type="match status" value="1"/>
</dbReference>
<evidence type="ECO:0000256" key="4">
    <source>
        <dbReference type="ARBA" id="ARBA00022679"/>
    </source>
</evidence>
<dbReference type="InterPro" id="IPR004365">
    <property type="entry name" value="NA-bd_OB_tRNA"/>
</dbReference>
<organism evidence="11 12">
    <name type="scientific">Candidatus Spechtbacteria bacterium RIFCSPHIGHO2_01_FULL_43_30</name>
    <dbReference type="NCBI Taxonomy" id="1802158"/>
    <lineage>
        <taxon>Bacteria</taxon>
        <taxon>Candidatus Spechtiibacteriota</taxon>
    </lineage>
</organism>
<evidence type="ECO:0000256" key="6">
    <source>
        <dbReference type="ARBA" id="ARBA00022705"/>
    </source>
</evidence>
<reference evidence="11 12" key="1">
    <citation type="journal article" date="2016" name="Nat. Commun.">
        <title>Thousands of microbial genomes shed light on interconnected biogeochemical processes in an aquifer system.</title>
        <authorList>
            <person name="Anantharaman K."/>
            <person name="Brown C.T."/>
            <person name="Hug L.A."/>
            <person name="Sharon I."/>
            <person name="Castelle C.J."/>
            <person name="Probst A.J."/>
            <person name="Thomas B.C."/>
            <person name="Singh A."/>
            <person name="Wilkins M.J."/>
            <person name="Karaoz U."/>
            <person name="Brodie E.L."/>
            <person name="Williams K.H."/>
            <person name="Hubbard S.S."/>
            <person name="Banfield J.F."/>
        </authorList>
    </citation>
    <scope>NUCLEOTIDE SEQUENCE [LARGE SCALE GENOMIC DNA]</scope>
</reference>
<dbReference type="STRING" id="1802158.A2827_03175"/>
<feature type="region of interest" description="Disordered" evidence="9">
    <location>
        <begin position="336"/>
        <end position="357"/>
    </location>
</feature>
<dbReference type="InterPro" id="IPR016195">
    <property type="entry name" value="Pol/histidinol_Pase-like"/>
</dbReference>
<dbReference type="InterPro" id="IPR040982">
    <property type="entry name" value="DNA_pol3_finger"/>
</dbReference>
<evidence type="ECO:0000256" key="1">
    <source>
        <dbReference type="ARBA" id="ARBA00004496"/>
    </source>
</evidence>
<gene>
    <name evidence="11" type="ORF">A2827_03175</name>
</gene>
<dbReference type="EMBL" id="MHOD01000002">
    <property type="protein sequence ID" value="OGZ58631.1"/>
    <property type="molecule type" value="Genomic_DNA"/>
</dbReference>
<dbReference type="InterPro" id="IPR004805">
    <property type="entry name" value="DnaE2/DnaE/PolC"/>
</dbReference>
<sequence length="1094" mass="124036">MASSFTHLHVHSHYSLLDGLSKIPDLLDYAKKLGMDSVALTDHGAMYGIIEFYKEAKKRGIKPILGIEAYIANRTRFNKQPGMDDKRYHLTLLAKTNQGYKNLIKLSSKSYLEGYYYKPRMDKDLLREYSSGIIALSGCLNGEIPKAILGARNKDAERLIIEYSEIFKDNFYLELQHHPNIPEQQKLNKALVEYGKKFSIPLVATQDSHYLHPEDAEAQDILLAIQTGEKITDPKRGLTMKDEDFSLKSSDEMRDAFKDTPEAFENTAKIADQCDVEIELGKNKLPYFEVPDGYADSNGYLKKLCLDGLKRRFDFDISKISNYELPVAEQIHRLSPSLPKHKDSSREPETNSAPLDDEKTAVIARRLDYELGVIRQTGFAPYFLIVQDFINWAKNTGIVVGPGRGSAAGSLVSYLLNITNVDPLKYDLIFERFLQPERNEMPDIDVDFADTRRDEVLEYVAQKYGRENVSQIITFGTMAARAAIRDVGRVLNYPYDFCDKVAKTIPMMMNFEKALKESQEFATLYTGDSDAKRLIDAARKLEGVARHASTHACGVVISKEPLSNITPLQLPSQNGAGVISQYEMHAIESLGLLKMDFLGLKNLTIIEKTLDQIRRSKDTDIDITKIPLDDEKTLRLFRQANTTGVFQLESSGMKRYLKELKPSAFEDIIAMIALYRPGPMELIPDFINRKHGKTPIEYLHPKLEPILKNTYGIAVYQEQVLEIARELAGFTYSEADVLRKAIGKKIKELLEEQREKFIKGIEKNGLPRQLGERLFQFIEPFARYGFNRAHSTCYATIGWQTAYLKAHYPTEFMAALLNAEQRNIDRISFLIDECRDMKISVLPPDINESQHDFTVSSGNIRFGLAAVKNVGDHIVEEVIKERNAHGPYASVENMLERVQDKDLNKKSLESLIKCGAFDKLDERNRLLQNIDALLKYSKDHKSIANSSQISLFQDQPIFAGSLRLEQAEPAKQNQMLAWEKELLGFYLSSHPLEEHREKLKFFPKIKTLAVRDTGRMLKIAGIISSIKKIVTKTGQPMLFIGIEDLSAKMEGLVFPSVLEKNPAIFVEGTAVSIKGRLSDKDGDLKILCEEVKEL</sequence>